<proteinExistence type="predicted"/>
<organism evidence="1 2">
    <name type="scientific">Rhizophagus irregularis</name>
    <dbReference type="NCBI Taxonomy" id="588596"/>
    <lineage>
        <taxon>Eukaryota</taxon>
        <taxon>Fungi</taxon>
        <taxon>Fungi incertae sedis</taxon>
        <taxon>Mucoromycota</taxon>
        <taxon>Glomeromycotina</taxon>
        <taxon>Glomeromycetes</taxon>
        <taxon>Glomerales</taxon>
        <taxon>Glomeraceae</taxon>
        <taxon>Rhizophagus</taxon>
    </lineage>
</organism>
<name>A0A2I1HEQ9_9GLOM</name>
<sequence>MEGSSSQSGSFSSNTIPEIHDSVFSYKTVSHENFFNNSILLKLEEDGFTTPDEKAEELIKRLAYIKYLYALKLLFENLQNEFSPQILRDTLVALADPTPFDFYAKQSVTRLELHLRTWVTVLERICFSPIVLSKELRDKVYNSLSKFAEIHRKTTQVIEVGLDNNFRSKFNRFNKQSNDQDDQIITKKLFEIGLDNNFRSNFNQFNQQSNNQDDHTIMKKHNYNIDFLLIQLRDTLHSLRDDETWFQEIIRRVKNLLKAALNITPGILTIAGINLPNDCSILSMLAQIRESLSFKYPVASYYVDWRIMLIIQHNLFTWSEGTEIIISKKFCELVLMEYLWSFLEREWIDVTNKSILDSQTKFDEVSNKVTKALKNTGSFLNDLAGNEPIALPHTLWF</sequence>
<keyword evidence="2" id="KW-1185">Reference proteome</keyword>
<dbReference type="EMBL" id="LLXI01002522">
    <property type="protein sequence ID" value="PKY57358.1"/>
    <property type="molecule type" value="Genomic_DNA"/>
</dbReference>
<reference evidence="1 2" key="1">
    <citation type="submission" date="2015-10" db="EMBL/GenBank/DDBJ databases">
        <title>Genome analyses suggest a sexual origin of heterokaryosis in a supposedly ancient asexual fungus.</title>
        <authorList>
            <person name="Ropars J."/>
            <person name="Sedzielewska K."/>
            <person name="Noel J."/>
            <person name="Charron P."/>
            <person name="Farinelli L."/>
            <person name="Marton T."/>
            <person name="Kruger M."/>
            <person name="Pelin A."/>
            <person name="Brachmann A."/>
            <person name="Corradi N."/>
        </authorList>
    </citation>
    <scope>NUCLEOTIDE SEQUENCE [LARGE SCALE GENOMIC DNA]</scope>
    <source>
        <strain evidence="1 2">A4</strain>
    </source>
</reference>
<evidence type="ECO:0000313" key="2">
    <source>
        <dbReference type="Proteomes" id="UP000234323"/>
    </source>
</evidence>
<comment type="caution">
    <text evidence="1">The sequence shown here is derived from an EMBL/GenBank/DDBJ whole genome shotgun (WGS) entry which is preliminary data.</text>
</comment>
<gene>
    <name evidence="1" type="ORF">RhiirA4_549620</name>
</gene>
<dbReference type="VEuPathDB" id="FungiDB:FUN_021547"/>
<dbReference type="AlphaFoldDB" id="A0A2I1HEQ9"/>
<dbReference type="Proteomes" id="UP000234323">
    <property type="component" value="Unassembled WGS sequence"/>
</dbReference>
<evidence type="ECO:0000313" key="1">
    <source>
        <dbReference type="EMBL" id="PKY57358.1"/>
    </source>
</evidence>
<dbReference type="VEuPathDB" id="FungiDB:RhiirFUN_003775"/>
<protein>
    <submittedName>
        <fullName evidence="1">Uncharacterized protein</fullName>
    </submittedName>
</protein>
<feature type="non-terminal residue" evidence="1">
    <location>
        <position position="397"/>
    </location>
</feature>
<accession>A0A2I1HEQ9</accession>